<feature type="compositionally biased region" description="Low complexity" evidence="4">
    <location>
        <begin position="262"/>
        <end position="275"/>
    </location>
</feature>
<dbReference type="Pfam" id="PF00069">
    <property type="entry name" value="Pkinase"/>
    <property type="match status" value="1"/>
</dbReference>
<dbReference type="SUPFAM" id="SSF56112">
    <property type="entry name" value="Protein kinase-like (PK-like)"/>
    <property type="match status" value="1"/>
</dbReference>
<feature type="compositionally biased region" description="Low complexity" evidence="4">
    <location>
        <begin position="148"/>
        <end position="162"/>
    </location>
</feature>
<evidence type="ECO:0000256" key="3">
    <source>
        <dbReference type="PROSITE-ProRule" id="PRU10141"/>
    </source>
</evidence>
<evidence type="ECO:0000256" key="1">
    <source>
        <dbReference type="ARBA" id="ARBA00022741"/>
    </source>
</evidence>
<evidence type="ECO:0000313" key="6">
    <source>
        <dbReference type="EMBL" id="CAL1543106.1"/>
    </source>
</evidence>
<dbReference type="GO" id="GO:0004674">
    <property type="term" value="F:protein serine/threonine kinase activity"/>
    <property type="evidence" value="ECO:0007669"/>
    <property type="project" value="TreeGrafter"/>
</dbReference>
<dbReference type="InterPro" id="IPR017441">
    <property type="entry name" value="Protein_kinase_ATP_BS"/>
</dbReference>
<feature type="compositionally biased region" description="Low complexity" evidence="4">
    <location>
        <begin position="187"/>
        <end position="200"/>
    </location>
</feature>
<reference evidence="6 7" key="1">
    <citation type="submission" date="2024-04" db="EMBL/GenBank/DDBJ databases">
        <authorList>
            <consortium name="Genoscope - CEA"/>
            <person name="William W."/>
        </authorList>
    </citation>
    <scope>NUCLEOTIDE SEQUENCE [LARGE SCALE GENOMIC DNA]</scope>
</reference>
<gene>
    <name evidence="6" type="ORF">GSLYS_00016640001</name>
</gene>
<dbReference type="PANTHER" id="PTHR44329:SF298">
    <property type="entry name" value="MIXED LINEAGE KINASE DOMAIN-LIKE PROTEIN"/>
    <property type="match status" value="1"/>
</dbReference>
<evidence type="ECO:0000256" key="4">
    <source>
        <dbReference type="SAM" id="MobiDB-lite"/>
    </source>
</evidence>
<dbReference type="Proteomes" id="UP001497497">
    <property type="component" value="Unassembled WGS sequence"/>
</dbReference>
<feature type="compositionally biased region" description="Low complexity" evidence="4">
    <location>
        <begin position="303"/>
        <end position="312"/>
    </location>
</feature>
<dbReference type="InterPro" id="IPR008271">
    <property type="entry name" value="Ser/Thr_kinase_AS"/>
</dbReference>
<organism evidence="6 7">
    <name type="scientific">Lymnaea stagnalis</name>
    <name type="common">Great pond snail</name>
    <name type="synonym">Helix stagnalis</name>
    <dbReference type="NCBI Taxonomy" id="6523"/>
    <lineage>
        <taxon>Eukaryota</taxon>
        <taxon>Metazoa</taxon>
        <taxon>Spiralia</taxon>
        <taxon>Lophotrochozoa</taxon>
        <taxon>Mollusca</taxon>
        <taxon>Gastropoda</taxon>
        <taxon>Heterobranchia</taxon>
        <taxon>Euthyneura</taxon>
        <taxon>Panpulmonata</taxon>
        <taxon>Hygrophila</taxon>
        <taxon>Lymnaeoidea</taxon>
        <taxon>Lymnaeidae</taxon>
        <taxon>Lymnaea</taxon>
    </lineage>
</organism>
<name>A0AAV2IAB7_LYMST</name>
<feature type="region of interest" description="Disordered" evidence="4">
    <location>
        <begin position="56"/>
        <end position="75"/>
    </location>
</feature>
<dbReference type="SMART" id="SM00220">
    <property type="entry name" value="S_TKc"/>
    <property type="match status" value="1"/>
</dbReference>
<sequence>MSKRYVDNAANRRLGRVGMVHGTAVHSRSSNSSSFSSSPTTYVDNAMNRSLGRVGMDHGTAVHSRSSSGYGGSTSGYGGSASSNFYVDNPMNRSLGRVGMEHGTAVHSRSSNASSASYSVSSPRTYVDNPMNRSLSRVGMEHGTAVHSRSSNASSASYSSSSPITYVDNPLNRSLGRVGLEHGTAVHSRSSSGHSGRTGSNVYVDNAMNQRLGRVGMEHGTAVHSRLDSGSSNGSNLKTYVDNPTNRSLGRVGLEHGTAVHSRPGSGNSSSSSSPKTYVDNPMNRSLDRVGMEHGTATHSRLGSGNSSSSSSTKTYVNNPMNRSLGRVGMEHGTAVHSRSDDSLTVRLRGMTVKDSRRNSPGKVYVDNSYNRKYNRVGKPLGSMPIPAEERVYKDTPLNRQLGRVGLPWGTYVNKEKPQTALLQKIKALQGMNDVPEHIADDYENDANAQDFINQYLEMVDRERNVATWLEEKPGSWNPHEHTSRQVIEKYRGKIIDYNELRIMIQIGHGGFGDVFMAEWVEDQLVAVKKLRVQRVSKKRLKQFEDEISLYCQLDHVNIVRFLGACIVPPNLAIVMEYMDLSLYEALHINQVDFTNDDKINMMRDVADGMAYLHFIKIAHCDLKTQNVLLNNVPGKQSTDAKQPVLAKITDFGLSMMKSDDETSTSGMMARFIGTPRYSAPEVLRGELLNVDQLMQADIYSLGLVILELVIEEIAFENLSLHQLRTQVGEKGLKPSISKNLQINHELLTKLRNCWSFDPSGRPGADVFSLFANSFNDFIIY</sequence>
<evidence type="ECO:0000313" key="7">
    <source>
        <dbReference type="Proteomes" id="UP001497497"/>
    </source>
</evidence>
<feature type="region of interest" description="Disordered" evidence="4">
    <location>
        <begin position="182"/>
        <end position="202"/>
    </location>
</feature>
<keyword evidence="1 3" id="KW-0547">Nucleotide-binding</keyword>
<feature type="region of interest" description="Disordered" evidence="4">
    <location>
        <begin position="224"/>
        <end position="321"/>
    </location>
</feature>
<evidence type="ECO:0000259" key="5">
    <source>
        <dbReference type="PROSITE" id="PS50011"/>
    </source>
</evidence>
<feature type="domain" description="Protein kinase" evidence="5">
    <location>
        <begin position="501"/>
        <end position="779"/>
    </location>
</feature>
<dbReference type="PROSITE" id="PS50011">
    <property type="entry name" value="PROTEIN_KINASE_DOM"/>
    <property type="match status" value="1"/>
</dbReference>
<dbReference type="PROSITE" id="PS00108">
    <property type="entry name" value="PROTEIN_KINASE_ST"/>
    <property type="match status" value="1"/>
</dbReference>
<dbReference type="Gene3D" id="1.10.510.10">
    <property type="entry name" value="Transferase(Phosphotransferase) domain 1"/>
    <property type="match status" value="1"/>
</dbReference>
<protein>
    <recommendedName>
        <fullName evidence="5">Protein kinase domain-containing protein</fullName>
    </recommendedName>
</protein>
<dbReference type="InterPro" id="IPR011009">
    <property type="entry name" value="Kinase-like_dom_sf"/>
</dbReference>
<dbReference type="InterPro" id="IPR051681">
    <property type="entry name" value="Ser/Thr_Kinases-Pseudokinases"/>
</dbReference>
<dbReference type="AlphaFoldDB" id="A0AAV2IAB7"/>
<keyword evidence="7" id="KW-1185">Reference proteome</keyword>
<accession>A0AAV2IAB7</accession>
<dbReference type="EMBL" id="CAXITT010000525">
    <property type="protein sequence ID" value="CAL1543106.1"/>
    <property type="molecule type" value="Genomic_DNA"/>
</dbReference>
<dbReference type="InterPro" id="IPR000719">
    <property type="entry name" value="Prot_kinase_dom"/>
</dbReference>
<dbReference type="GO" id="GO:0005524">
    <property type="term" value="F:ATP binding"/>
    <property type="evidence" value="ECO:0007669"/>
    <property type="project" value="UniProtKB-UniRule"/>
</dbReference>
<feature type="region of interest" description="Disordered" evidence="4">
    <location>
        <begin position="107"/>
        <end position="166"/>
    </location>
</feature>
<dbReference type="PANTHER" id="PTHR44329">
    <property type="entry name" value="SERINE/THREONINE-PROTEIN KINASE TNNI3K-RELATED"/>
    <property type="match status" value="1"/>
</dbReference>
<proteinExistence type="predicted"/>
<dbReference type="Gene3D" id="3.30.200.20">
    <property type="entry name" value="Phosphorylase Kinase, domain 1"/>
    <property type="match status" value="1"/>
</dbReference>
<feature type="compositionally biased region" description="Polar residues" evidence="4">
    <location>
        <begin position="228"/>
        <end position="248"/>
    </location>
</feature>
<evidence type="ECO:0000256" key="2">
    <source>
        <dbReference type="ARBA" id="ARBA00022840"/>
    </source>
</evidence>
<keyword evidence="2 3" id="KW-0067">ATP-binding</keyword>
<comment type="caution">
    <text evidence="6">The sequence shown here is derived from an EMBL/GenBank/DDBJ whole genome shotgun (WGS) entry which is preliminary data.</text>
</comment>
<feature type="binding site" evidence="3">
    <location>
        <position position="530"/>
    </location>
    <ligand>
        <name>ATP</name>
        <dbReference type="ChEBI" id="CHEBI:30616"/>
    </ligand>
</feature>
<feature type="compositionally biased region" description="Low complexity" evidence="4">
    <location>
        <begin position="108"/>
        <end position="122"/>
    </location>
</feature>
<dbReference type="PROSITE" id="PS00107">
    <property type="entry name" value="PROTEIN_KINASE_ATP"/>
    <property type="match status" value="1"/>
</dbReference>